<evidence type="ECO:0000259" key="9">
    <source>
        <dbReference type="PROSITE" id="PS50067"/>
    </source>
</evidence>
<evidence type="ECO:0000256" key="7">
    <source>
        <dbReference type="SAM" id="Coils"/>
    </source>
</evidence>
<evidence type="ECO:0000256" key="1">
    <source>
        <dbReference type="ARBA" id="ARBA00004496"/>
    </source>
</evidence>
<feature type="region of interest" description="Disordered" evidence="8">
    <location>
        <begin position="1"/>
        <end position="23"/>
    </location>
</feature>
<keyword evidence="5 7" id="KW-0175">Coiled coil</keyword>
<feature type="region of interest" description="Disordered" evidence="8">
    <location>
        <begin position="921"/>
        <end position="956"/>
    </location>
</feature>
<keyword evidence="2" id="KW-0963">Cytoplasm</keyword>
<keyword evidence="11" id="KW-1185">Reference proteome</keyword>
<evidence type="ECO:0000313" key="10">
    <source>
        <dbReference type="EMBL" id="GFH53549.1"/>
    </source>
</evidence>
<dbReference type="InterPro" id="IPR027640">
    <property type="entry name" value="Kinesin-like_fam"/>
</dbReference>
<dbReference type="GO" id="GO:0007052">
    <property type="term" value="P:mitotic spindle organization"/>
    <property type="evidence" value="ECO:0007669"/>
    <property type="project" value="TreeGrafter"/>
</dbReference>
<dbReference type="SUPFAM" id="SSF52540">
    <property type="entry name" value="P-loop containing nucleoside triphosphate hydrolases"/>
    <property type="match status" value="1"/>
</dbReference>
<comment type="similarity">
    <text evidence="6">Belongs to the TRAFAC class myosin-kinesin ATPase superfamily. Kinesin family.</text>
</comment>
<dbReference type="SMART" id="SM00129">
    <property type="entry name" value="KISc"/>
    <property type="match status" value="1"/>
</dbReference>
<accession>A0AAD3CZR2</accession>
<proteinExistence type="inferred from homology"/>
<feature type="coiled-coil region" evidence="7">
    <location>
        <begin position="624"/>
        <end position="651"/>
    </location>
</feature>
<protein>
    <recommendedName>
        <fullName evidence="9">Kinesin motor domain-containing protein</fullName>
    </recommendedName>
</protein>
<dbReference type="GO" id="GO:0007018">
    <property type="term" value="P:microtubule-based movement"/>
    <property type="evidence" value="ECO:0007669"/>
    <property type="project" value="InterPro"/>
</dbReference>
<evidence type="ECO:0000256" key="4">
    <source>
        <dbReference type="ARBA" id="ARBA00022840"/>
    </source>
</evidence>
<dbReference type="GO" id="GO:0003777">
    <property type="term" value="F:microtubule motor activity"/>
    <property type="evidence" value="ECO:0007669"/>
    <property type="project" value="InterPro"/>
</dbReference>
<dbReference type="GO" id="GO:0008017">
    <property type="term" value="F:microtubule binding"/>
    <property type="evidence" value="ECO:0007669"/>
    <property type="project" value="InterPro"/>
</dbReference>
<evidence type="ECO:0000313" key="11">
    <source>
        <dbReference type="Proteomes" id="UP001054902"/>
    </source>
</evidence>
<dbReference type="InterPro" id="IPR036961">
    <property type="entry name" value="Kinesin_motor_dom_sf"/>
</dbReference>
<dbReference type="PANTHER" id="PTHR47969">
    <property type="entry name" value="CHROMOSOME-ASSOCIATED KINESIN KIF4A-RELATED"/>
    <property type="match status" value="1"/>
</dbReference>
<evidence type="ECO:0000256" key="6">
    <source>
        <dbReference type="PROSITE-ProRule" id="PRU00283"/>
    </source>
</evidence>
<evidence type="ECO:0000256" key="2">
    <source>
        <dbReference type="ARBA" id="ARBA00022490"/>
    </source>
</evidence>
<feature type="binding site" evidence="6">
    <location>
        <begin position="236"/>
        <end position="243"/>
    </location>
    <ligand>
        <name>ATP</name>
        <dbReference type="ChEBI" id="CHEBI:30616"/>
    </ligand>
</feature>
<dbReference type="EMBL" id="BLLK01000047">
    <property type="protein sequence ID" value="GFH53549.1"/>
    <property type="molecule type" value="Genomic_DNA"/>
</dbReference>
<dbReference type="Gene3D" id="3.40.850.10">
    <property type="entry name" value="Kinesin motor domain"/>
    <property type="match status" value="1"/>
</dbReference>
<organism evidence="10 11">
    <name type="scientific">Chaetoceros tenuissimus</name>
    <dbReference type="NCBI Taxonomy" id="426638"/>
    <lineage>
        <taxon>Eukaryota</taxon>
        <taxon>Sar</taxon>
        <taxon>Stramenopiles</taxon>
        <taxon>Ochrophyta</taxon>
        <taxon>Bacillariophyta</taxon>
        <taxon>Coscinodiscophyceae</taxon>
        <taxon>Chaetocerotophycidae</taxon>
        <taxon>Chaetocerotales</taxon>
        <taxon>Chaetocerotaceae</taxon>
        <taxon>Chaetoceros</taxon>
    </lineage>
</organism>
<evidence type="ECO:0000256" key="5">
    <source>
        <dbReference type="ARBA" id="ARBA00023054"/>
    </source>
</evidence>
<dbReference type="InterPro" id="IPR001752">
    <property type="entry name" value="Kinesin_motor_dom"/>
</dbReference>
<dbReference type="GO" id="GO:0005737">
    <property type="term" value="C:cytoplasm"/>
    <property type="evidence" value="ECO:0007669"/>
    <property type="project" value="UniProtKB-SubCell"/>
</dbReference>
<dbReference type="PANTHER" id="PTHR47969:SF15">
    <property type="entry name" value="CHROMOSOME-ASSOCIATED KINESIN KIF4A-RELATED"/>
    <property type="match status" value="1"/>
</dbReference>
<dbReference type="Proteomes" id="UP001054902">
    <property type="component" value="Unassembled WGS sequence"/>
</dbReference>
<dbReference type="GO" id="GO:0005875">
    <property type="term" value="C:microtubule associated complex"/>
    <property type="evidence" value="ECO:0007669"/>
    <property type="project" value="TreeGrafter"/>
</dbReference>
<keyword evidence="6" id="KW-0505">Motor protein</keyword>
<comment type="subcellular location">
    <subcellularLocation>
        <location evidence="1">Cytoplasm</location>
    </subcellularLocation>
</comment>
<evidence type="ECO:0000256" key="8">
    <source>
        <dbReference type="SAM" id="MobiDB-lite"/>
    </source>
</evidence>
<dbReference type="PROSITE" id="PS50067">
    <property type="entry name" value="KINESIN_MOTOR_2"/>
    <property type="match status" value="1"/>
</dbReference>
<keyword evidence="4 6" id="KW-0067">ATP-binding</keyword>
<dbReference type="PRINTS" id="PR00380">
    <property type="entry name" value="KINESINHEAVY"/>
</dbReference>
<name>A0AAD3CZR2_9STRA</name>
<feature type="coiled-coil region" evidence="7">
    <location>
        <begin position="728"/>
        <end position="897"/>
    </location>
</feature>
<dbReference type="GO" id="GO:0051231">
    <property type="term" value="P:spindle elongation"/>
    <property type="evidence" value="ECO:0007669"/>
    <property type="project" value="TreeGrafter"/>
</dbReference>
<evidence type="ECO:0000256" key="3">
    <source>
        <dbReference type="ARBA" id="ARBA00022741"/>
    </source>
</evidence>
<dbReference type="Pfam" id="PF00225">
    <property type="entry name" value="Kinesin"/>
    <property type="match status" value="1"/>
</dbReference>
<reference evidence="10 11" key="1">
    <citation type="journal article" date="2021" name="Sci. Rep.">
        <title>The genome of the diatom Chaetoceros tenuissimus carries an ancient integrated fragment of an extant virus.</title>
        <authorList>
            <person name="Hongo Y."/>
            <person name="Kimura K."/>
            <person name="Takaki Y."/>
            <person name="Yoshida Y."/>
            <person name="Baba S."/>
            <person name="Kobayashi G."/>
            <person name="Nagasaki K."/>
            <person name="Hano T."/>
            <person name="Tomaru Y."/>
        </authorList>
    </citation>
    <scope>NUCLEOTIDE SEQUENCE [LARGE SCALE GENOMIC DNA]</scope>
    <source>
        <strain evidence="10 11">NIES-3715</strain>
    </source>
</reference>
<dbReference type="GO" id="GO:0005524">
    <property type="term" value="F:ATP binding"/>
    <property type="evidence" value="ECO:0007669"/>
    <property type="project" value="UniProtKB-UniRule"/>
</dbReference>
<feature type="domain" description="Kinesin motor" evidence="9">
    <location>
        <begin position="147"/>
        <end position="525"/>
    </location>
</feature>
<keyword evidence="3 6" id="KW-0547">Nucleotide-binding</keyword>
<comment type="caution">
    <text evidence="10">The sequence shown here is derived from an EMBL/GenBank/DDBJ whole genome shotgun (WGS) entry which is preliminary data.</text>
</comment>
<sequence>MRSPPPYLIPKVIHQSPAGNDDDDLSVVSSSSLNTNSSRRSRLQKNASFSTFGFGNEAKIRVVARIRNDDNAQNEGTTHVRIQTCDDLKSVSFLSPSNKQLQGNFTSPTPSTGTVSGLAAKFDNAEDKPLMPCTLNQNVLSPTQGKTPLRANGIKPVRQSFIQTPTPKKEIEDKIEKKVASQFKTSQTVIAGNERFVFDNALDGSATQGDVYNIAVGDAVRRNVFRGINTTIMSYGQKYSGKSYTMYGPKKKKYSRDTSTGDDNASLASIDTLASYNSARGTYEEDGIVPRALHDLFLAKDKQTTGGDVTIQMTFVEIYNDGIIDLLTYKGSKIKNRVMKDKIGNGAGGVGVRGLTSIKLKSSSHARNLIDAALRRRISSRSHTICTLQVTINPAVKSSVTSGRLASITSTDIISAKLTLVDLAGSGGKSKYGTPQKNLDEKKNDARIAKDIFVFGQCIQALSNEKSNSSGQTHVPYRDSKLTRTLKESVGGNCCTIVLACIAPSEHELDGTLSTLRVAECTRNITNRIKRNVIKATSLTPAEGAALRQENKVLKNLVVDMTRKMQHLRRGNHSKAEIVFDLENAENFMPEQGIESNTWRFKYEKLMNLCKEANMPFDENVELALGEKTLLDDYENEIRDLKEQIINLTIDDHCSTTSGLTMEGEDVDDRSLVSGMTMLSLSNQTVRSCEHIQNAKAVELEEMKKEERMKNVRDAFDENHSNSKSQELESLDNQIADKKKILVDLEKQIKETQELLSSLKSECEELSKANEAADVLKIETQNLEKRAETLKSEIKNLSDEKLGLVAEVEDYQNIADLVTDLNDEKNAHMNTRDKLMSAENTISSIKLSRNELQRKLDEQKNITDKAIQEQKELVEAKASVEAKMKELKERVEEQGVNESLEMRVSELEELMKEKICGNFSHPALRERTNESAKPPLPLGQKRKISSGEGSTPVKDDNSIVSVSRLLKDYNPKRVKMDSDNQSILFGSDVNGSFDAQSLASGKFSIGGESLNSDQRAIRLHAQKLLYWADKNLSQDSESIISSVGFDSDKENHGTMTPGRNTVATMNSSTKKQGTAFESPAPSSLRCICTNSIFSQSGNAEHSEFFLPRLGLACNCGAEEKAKKKYRDPTLVKSFLRSWQVAFLKSQGITTAQDLIDMYEDEGKEVARAMKKWRYTKHMKPARTKSCLIALQIWARTARSVVKSHLKDSKTIRRTTDMQKKKASFLEITLEDSDDVSCMSMHDFEEDVLLEGEYEV</sequence>
<dbReference type="InterPro" id="IPR027417">
    <property type="entry name" value="P-loop_NTPase"/>
</dbReference>
<dbReference type="AlphaFoldDB" id="A0AAD3CZR2"/>
<gene>
    <name evidence="10" type="ORF">CTEN210_10025</name>
</gene>